<reference evidence="3" key="1">
    <citation type="submission" date="2016-10" db="EMBL/GenBank/DDBJ databases">
        <authorList>
            <person name="Varghese N."/>
            <person name="Submissions S."/>
        </authorList>
    </citation>
    <scope>NUCLEOTIDE SEQUENCE [LARGE SCALE GENOMIC DNA]</scope>
    <source>
        <strain evidence="3">CGMCC 1.10369</strain>
    </source>
</reference>
<proteinExistence type="predicted"/>
<evidence type="ECO:0000256" key="1">
    <source>
        <dbReference type="SAM" id="Coils"/>
    </source>
</evidence>
<sequence>MSLEETLDHLVLDKHVQVEQLPDLDLYMDQVIQLFELTFKDLKRDEKEKIMTKTMINNYAKGALLFPSKNKRYSKEHVMIISLIYEMKGALSLKDIKHTLQKSEVTENEDKEAIRKLYKSYLALGEKNTERTKESMKVQLKEMEELMESKDNDPYVQHVLLILSFVHQSNLYRKAAEKLIDELPE</sequence>
<evidence type="ECO:0000313" key="2">
    <source>
        <dbReference type="EMBL" id="SDO25011.1"/>
    </source>
</evidence>
<dbReference type="STRING" id="745820.SAMN04488053_109126"/>
<dbReference type="EMBL" id="FNIL01000009">
    <property type="protein sequence ID" value="SDO25011.1"/>
    <property type="molecule type" value="Genomic_DNA"/>
</dbReference>
<name>A0A1H0I1P5_9BACI</name>
<dbReference type="PANTHER" id="PTHR40056">
    <property type="entry name" value="HYPOTHETICAL CYTOSOLIC PROTEIN"/>
    <property type="match status" value="1"/>
</dbReference>
<evidence type="ECO:0008006" key="4">
    <source>
        <dbReference type="Google" id="ProtNLM"/>
    </source>
</evidence>
<dbReference type="PANTHER" id="PTHR40056:SF1">
    <property type="entry name" value="DUF1836 DOMAIN-CONTAINING PROTEIN"/>
    <property type="match status" value="1"/>
</dbReference>
<keyword evidence="3" id="KW-1185">Reference proteome</keyword>
<feature type="coiled-coil region" evidence="1">
    <location>
        <begin position="126"/>
        <end position="153"/>
    </location>
</feature>
<dbReference type="Proteomes" id="UP000198778">
    <property type="component" value="Unassembled WGS sequence"/>
</dbReference>
<dbReference type="InterPro" id="IPR014975">
    <property type="entry name" value="DUF1836"/>
</dbReference>
<dbReference type="RefSeq" id="WP_090843488.1">
    <property type="nucleotide sequence ID" value="NZ_FNIL01000009.1"/>
</dbReference>
<accession>A0A1H0I1P5</accession>
<gene>
    <name evidence="2" type="ORF">SAMN04488053_109126</name>
</gene>
<dbReference type="AlphaFoldDB" id="A0A1H0I1P5"/>
<organism evidence="2 3">
    <name type="scientific">Alkalicoccus daliensis</name>
    <dbReference type="NCBI Taxonomy" id="745820"/>
    <lineage>
        <taxon>Bacteria</taxon>
        <taxon>Bacillati</taxon>
        <taxon>Bacillota</taxon>
        <taxon>Bacilli</taxon>
        <taxon>Bacillales</taxon>
        <taxon>Bacillaceae</taxon>
        <taxon>Alkalicoccus</taxon>
    </lineage>
</organism>
<dbReference type="OrthoDB" id="3191472at2"/>
<evidence type="ECO:0000313" key="3">
    <source>
        <dbReference type="Proteomes" id="UP000198778"/>
    </source>
</evidence>
<protein>
    <recommendedName>
        <fullName evidence="4">DUF1836 domain-containing protein</fullName>
    </recommendedName>
</protein>
<keyword evidence="1" id="KW-0175">Coiled coil</keyword>
<dbReference type="Pfam" id="PF08876">
    <property type="entry name" value="DUF1836"/>
    <property type="match status" value="1"/>
</dbReference>